<evidence type="ECO:0000256" key="2">
    <source>
        <dbReference type="ARBA" id="ARBA00008064"/>
    </source>
</evidence>
<dbReference type="Gene3D" id="2.60.40.2610">
    <property type="entry name" value="Outer membrane usher protein FimD, plug domain"/>
    <property type="match status" value="1"/>
</dbReference>
<comment type="subcellular location">
    <subcellularLocation>
        <location evidence="1 9">Cell outer membrane</location>
        <topology evidence="1 9">Multi-pass membrane protein</topology>
    </subcellularLocation>
</comment>
<reference evidence="13 14" key="1">
    <citation type="submission" date="2022-04" db="EMBL/GenBank/DDBJ databases">
        <title>Proposal of a three novel species of Scandinavium, Scandinavium hiltneri, Scandinavium manionii, Scandinavium tedordense.</title>
        <authorList>
            <person name="Maddock D.W."/>
            <person name="Brady C.L."/>
            <person name="Denman S."/>
            <person name="Arnold D."/>
        </authorList>
    </citation>
    <scope>NUCLEOTIDE SEQUENCE [LARGE SCALE GENOMIC DNA]</scope>
    <source>
        <strain evidence="13 14">H11S7</strain>
    </source>
</reference>
<dbReference type="Gene3D" id="2.60.40.2070">
    <property type="match status" value="1"/>
</dbReference>
<keyword evidence="5 9" id="KW-0812">Transmembrane</keyword>
<keyword evidence="7 9" id="KW-0472">Membrane</keyword>
<dbReference type="Pfam" id="PF13953">
    <property type="entry name" value="PapC_C"/>
    <property type="match status" value="1"/>
</dbReference>
<evidence type="ECO:0000313" key="13">
    <source>
        <dbReference type="EMBL" id="MCS2163161.1"/>
    </source>
</evidence>
<dbReference type="Proteomes" id="UP001205357">
    <property type="component" value="Unassembled WGS sequence"/>
</dbReference>
<keyword evidence="6" id="KW-0732">Signal</keyword>
<keyword evidence="8 9" id="KW-0998">Cell outer membrane</keyword>
<dbReference type="EMBL" id="JALIGE010000076">
    <property type="protein sequence ID" value="MCS2163161.1"/>
    <property type="molecule type" value="Genomic_DNA"/>
</dbReference>
<organism evidence="13 14">
    <name type="scientific">Scandinavium hiltneri</name>
    <dbReference type="NCBI Taxonomy" id="2926519"/>
    <lineage>
        <taxon>Bacteria</taxon>
        <taxon>Pseudomonadati</taxon>
        <taxon>Pseudomonadota</taxon>
        <taxon>Gammaproteobacteria</taxon>
        <taxon>Enterobacterales</taxon>
        <taxon>Enterobacteriaceae</taxon>
        <taxon>Scandinavium</taxon>
    </lineage>
</organism>
<keyword evidence="9" id="KW-1029">Fimbrium biogenesis</keyword>
<feature type="compositionally biased region" description="Polar residues" evidence="10">
    <location>
        <begin position="31"/>
        <end position="40"/>
    </location>
</feature>
<evidence type="ECO:0000259" key="11">
    <source>
        <dbReference type="Pfam" id="PF13953"/>
    </source>
</evidence>
<evidence type="ECO:0000256" key="6">
    <source>
        <dbReference type="ARBA" id="ARBA00022729"/>
    </source>
</evidence>
<comment type="caution">
    <text evidence="13">The sequence shown here is derived from an EMBL/GenBank/DDBJ whole genome shotgun (WGS) entry which is preliminary data.</text>
</comment>
<accession>A0ABT2E5K3</accession>
<dbReference type="Gene3D" id="3.10.20.410">
    <property type="match status" value="1"/>
</dbReference>
<dbReference type="InterPro" id="IPR043142">
    <property type="entry name" value="PapC-like_C_sf"/>
</dbReference>
<dbReference type="NCBIfam" id="NF007337">
    <property type="entry name" value="PRK09828.1"/>
    <property type="match status" value="1"/>
</dbReference>
<comment type="similarity">
    <text evidence="2 9">Belongs to the fimbrial export usher family.</text>
</comment>
<evidence type="ECO:0000313" key="14">
    <source>
        <dbReference type="Proteomes" id="UP001205357"/>
    </source>
</evidence>
<keyword evidence="14" id="KW-1185">Reference proteome</keyword>
<dbReference type="Pfam" id="PF00577">
    <property type="entry name" value="Usher"/>
    <property type="match status" value="1"/>
</dbReference>
<evidence type="ECO:0000256" key="10">
    <source>
        <dbReference type="SAM" id="MobiDB-lite"/>
    </source>
</evidence>
<evidence type="ECO:0000256" key="1">
    <source>
        <dbReference type="ARBA" id="ARBA00004571"/>
    </source>
</evidence>
<evidence type="ECO:0000259" key="12">
    <source>
        <dbReference type="Pfam" id="PF13954"/>
    </source>
</evidence>
<name>A0ABT2E5K3_9ENTR</name>
<dbReference type="Gene3D" id="2.60.40.3110">
    <property type="match status" value="1"/>
</dbReference>
<gene>
    <name evidence="13" type="ORF">MUU47_18945</name>
</gene>
<evidence type="ECO:0000256" key="9">
    <source>
        <dbReference type="RuleBase" id="RU003884"/>
    </source>
</evidence>
<evidence type="ECO:0000256" key="8">
    <source>
        <dbReference type="ARBA" id="ARBA00023237"/>
    </source>
</evidence>
<dbReference type="PANTHER" id="PTHR30451">
    <property type="entry name" value="OUTER MEMBRANE USHER PROTEIN"/>
    <property type="match status" value="1"/>
</dbReference>
<dbReference type="InterPro" id="IPR025949">
    <property type="entry name" value="PapC-like_C"/>
</dbReference>
<dbReference type="InterPro" id="IPR018030">
    <property type="entry name" value="Fimbrial_membr_usher_CS"/>
</dbReference>
<evidence type="ECO:0000256" key="7">
    <source>
        <dbReference type="ARBA" id="ARBA00023136"/>
    </source>
</evidence>
<dbReference type="InterPro" id="IPR000015">
    <property type="entry name" value="Fimb_usher"/>
</dbReference>
<dbReference type="InterPro" id="IPR025885">
    <property type="entry name" value="PapC_N"/>
</dbReference>
<evidence type="ECO:0000256" key="5">
    <source>
        <dbReference type="ARBA" id="ARBA00022692"/>
    </source>
</evidence>
<dbReference type="SUPFAM" id="SSF141729">
    <property type="entry name" value="FimD N-terminal domain-like"/>
    <property type="match status" value="1"/>
</dbReference>
<feature type="region of interest" description="Disordered" evidence="10">
    <location>
        <begin position="13"/>
        <end position="44"/>
    </location>
</feature>
<evidence type="ECO:0000256" key="4">
    <source>
        <dbReference type="ARBA" id="ARBA00022452"/>
    </source>
</evidence>
<dbReference type="InterPro" id="IPR037224">
    <property type="entry name" value="PapC_N_sf"/>
</dbReference>
<feature type="domain" description="PapC-like C-terminal" evidence="11">
    <location>
        <begin position="791"/>
        <end position="854"/>
    </location>
</feature>
<proteinExistence type="inferred from homology"/>
<keyword evidence="3 9" id="KW-0813">Transport</keyword>
<keyword evidence="4" id="KW-1134">Transmembrane beta strand</keyword>
<feature type="domain" description="PapC N-terminal" evidence="12">
    <location>
        <begin position="47"/>
        <end position="194"/>
    </location>
</feature>
<dbReference type="Pfam" id="PF13954">
    <property type="entry name" value="PapC_N"/>
    <property type="match status" value="1"/>
</dbReference>
<dbReference type="RefSeq" id="WP_258989712.1">
    <property type="nucleotide sequence ID" value="NZ_JALIGE010000076.1"/>
</dbReference>
<dbReference type="PROSITE" id="PS01151">
    <property type="entry name" value="FIMBRIAL_USHER"/>
    <property type="match status" value="1"/>
</dbReference>
<sequence>MLATTPAEIHAGALQQAEQETPAAEHPVETPTLQANQPQSADDEALEFDSSFLVGQSAAVDLSRYARGNPTPPGTYTVNIYLNDQMLLSTPVSFIANGTPNSTPCLTSELLRQLGVDSSQWQESVEGEDEEEVAKRCVDIKKFVPEAKIKYDSNEQRLDIGLPQIYIVKQPQGYVDPSRWETGINAAMLSYNANVYRSSNDGDVSESAYAGLNYGINLGAWRFRAKGSLNWDQDDGTDYDSQEMFVQRDITALKAQLVLGDSYTDGTTFDSLNLHGLRLYSDDRMHPSSLNGYAPIVRGVANTNAKVTVRQNGSIISQTTVPPGAFEITDLNPTGYGSDLDVTVEEADGSKRTFSVPFSSVVQLMRPGQSRWEFDVGQLSTDSLSTKPNVAQGTWYYGLNNTFTGYIGLQATDDSYYAGLLGVAVNTSLGALALDVTQSSAEIPNDKTRKGQSYRVSYSKLLEATDTSLSVAAYRYSTADYLSLNDVAQMIDDRKHQDNQDKSFNDYKRLRNQVQLSVSQPLGSDENSYGSVYVTGSWQNYWDESRATKQYSAGYSNSFKWGSYSISMQRSYDEDLKKDDSLYVNISIPLVNLLGGGGGEQHHPAFDTLNIGMNSDLKGSSQTNATANGSTEDDSFSYGVNASYDVAKEAENTRQVGGYGTYNSAYGPVSASASFTNDNGRQFSLANSGGVVVHSGGVTFAPGSIGETDSIALINAPGATGAKTTNGDGRIDGRGYAISTSLSPYRENNVGLDISTLEADVEVQSTQATTVPRAGSVVKVEFATNQGRSLLLNLQRNDKGFIPLGATVFDTNGNEVGSVGQAGRAFVRGTQDSGTLKVVWGNTVDQRCMARYAVGGSAQSVGMTQVIDHVMCQVSH</sequence>
<protein>
    <submittedName>
        <fullName evidence="13">Outer membrane usher protein</fullName>
    </submittedName>
</protein>
<dbReference type="PANTHER" id="PTHR30451:SF3">
    <property type="entry name" value="OUTER MEMBRANE USHER PROTEIN HTRE-RELATED"/>
    <property type="match status" value="1"/>
</dbReference>
<dbReference type="InterPro" id="IPR042186">
    <property type="entry name" value="FimD_plug_dom"/>
</dbReference>
<evidence type="ECO:0000256" key="3">
    <source>
        <dbReference type="ARBA" id="ARBA00022448"/>
    </source>
</evidence>